<sequence>MPRTRIEELLDRARRAGAVREDISLDAVRLLFSSVAGIVGEPDPHRRAQRVVGHFLSSFATEEAPEPRGWRDVGPRHPCRERCRRVLTGNGPRMIHHADGGCGALTQWPGLVRVLGLRQG</sequence>
<dbReference type="EMBL" id="CP099837">
    <property type="protein sequence ID" value="USY17378.1"/>
    <property type="molecule type" value="Genomic_DNA"/>
</dbReference>
<dbReference type="Pfam" id="PF21597">
    <property type="entry name" value="TetR_C_43"/>
    <property type="match status" value="1"/>
</dbReference>
<protein>
    <recommendedName>
        <fullName evidence="1">Transcriptional regulator SbtR-like C-terminal domain-containing protein</fullName>
    </recommendedName>
</protein>
<dbReference type="RefSeq" id="WP_254416951.1">
    <property type="nucleotide sequence ID" value="NZ_BAAAJB010000019.1"/>
</dbReference>
<dbReference type="SUPFAM" id="SSF48498">
    <property type="entry name" value="Tetracyclin repressor-like, C-terminal domain"/>
    <property type="match status" value="1"/>
</dbReference>
<dbReference type="Gene3D" id="1.10.357.10">
    <property type="entry name" value="Tetracycline Repressor, domain 2"/>
    <property type="match status" value="1"/>
</dbReference>
<name>A0ABY5D287_9ACTN</name>
<evidence type="ECO:0000259" key="1">
    <source>
        <dbReference type="Pfam" id="PF21597"/>
    </source>
</evidence>
<accession>A0ABY5D287</accession>
<dbReference type="InterPro" id="IPR036271">
    <property type="entry name" value="Tet_transcr_reg_TetR-rel_C_sf"/>
</dbReference>
<dbReference type="Proteomes" id="UP001055940">
    <property type="component" value="Chromosome"/>
</dbReference>
<evidence type="ECO:0000313" key="2">
    <source>
        <dbReference type="EMBL" id="USY17378.1"/>
    </source>
</evidence>
<evidence type="ECO:0000313" key="3">
    <source>
        <dbReference type="Proteomes" id="UP001055940"/>
    </source>
</evidence>
<feature type="domain" description="Transcriptional regulator SbtR-like C-terminal" evidence="1">
    <location>
        <begin position="3"/>
        <end position="52"/>
    </location>
</feature>
<dbReference type="InterPro" id="IPR049445">
    <property type="entry name" value="TetR_SbtR-like_C"/>
</dbReference>
<keyword evidence="3" id="KW-1185">Reference proteome</keyword>
<organism evidence="2 3">
    <name type="scientific">Nocardiopsis exhalans</name>
    <dbReference type="NCBI Taxonomy" id="163604"/>
    <lineage>
        <taxon>Bacteria</taxon>
        <taxon>Bacillati</taxon>
        <taxon>Actinomycetota</taxon>
        <taxon>Actinomycetes</taxon>
        <taxon>Streptosporangiales</taxon>
        <taxon>Nocardiopsidaceae</taxon>
        <taxon>Nocardiopsis</taxon>
    </lineage>
</organism>
<reference evidence="2" key="1">
    <citation type="submission" date="2022-06" db="EMBL/GenBank/DDBJ databases">
        <authorList>
            <person name="Ping M."/>
        </authorList>
    </citation>
    <scope>NUCLEOTIDE SEQUENCE</scope>
    <source>
        <strain evidence="2">JCM11759T</strain>
    </source>
</reference>
<gene>
    <name evidence="2" type="ORF">NE857_18715</name>
</gene>
<proteinExistence type="predicted"/>